<dbReference type="Pfam" id="PF15250">
    <property type="entry name" value="Raftlin"/>
    <property type="match status" value="1"/>
</dbReference>
<dbReference type="Proteomes" id="UP000193380">
    <property type="component" value="Unassembled WGS sequence"/>
</dbReference>
<evidence type="ECO:0000256" key="5">
    <source>
        <dbReference type="ARBA" id="ARBA00023136"/>
    </source>
</evidence>
<dbReference type="EMBL" id="FR927822">
    <property type="protein sequence ID" value="CDQ96896.1"/>
    <property type="molecule type" value="Genomic_DNA"/>
</dbReference>
<dbReference type="GO" id="GO:0005886">
    <property type="term" value="C:plasma membrane"/>
    <property type="evidence" value="ECO:0007669"/>
    <property type="project" value="UniProtKB-SubCell"/>
</dbReference>
<sequence length="119" mass="13347">MNLCCMTCFMSALSKEIEIECSVFSGVELLALFNHPTDSEGQLKYYTVKVPLRVQLRDEGVKGVEANWLDHMTQHFNNGASLVDGYFHLGNDNGKQTIQRPLCVFTHITFQGNICSAMV</sequence>
<keyword evidence="7" id="KW-0449">Lipoprotein</keyword>
<keyword evidence="3" id="KW-1003">Cell membrane</keyword>
<evidence type="ECO:0000256" key="1">
    <source>
        <dbReference type="ARBA" id="ARBA00004193"/>
    </source>
</evidence>
<protein>
    <submittedName>
        <fullName evidence="8">Uncharacterized protein</fullName>
    </submittedName>
</protein>
<evidence type="ECO:0000256" key="3">
    <source>
        <dbReference type="ARBA" id="ARBA00022475"/>
    </source>
</evidence>
<evidence type="ECO:0000313" key="8">
    <source>
        <dbReference type="EMBL" id="CDQ96896.1"/>
    </source>
</evidence>
<comment type="similarity">
    <text evidence="2">Belongs to the raftlin family.</text>
</comment>
<dbReference type="PaxDb" id="8022-A0A060YYR8"/>
<evidence type="ECO:0000256" key="4">
    <source>
        <dbReference type="ARBA" id="ARBA00022707"/>
    </source>
</evidence>
<name>A0A060YYR8_ONCMY</name>
<keyword evidence="6" id="KW-0564">Palmitate</keyword>
<keyword evidence="5" id="KW-0472">Membrane</keyword>
<keyword evidence="4" id="KW-0519">Myristate</keyword>
<gene>
    <name evidence="8" type="ORF">GSONMT00024088001</name>
</gene>
<reference evidence="8" key="1">
    <citation type="journal article" date="2014" name="Nat. Commun.">
        <title>The rainbow trout genome provides novel insights into evolution after whole-genome duplication in vertebrates.</title>
        <authorList>
            <person name="Berthelot C."/>
            <person name="Brunet F."/>
            <person name="Chalopin D."/>
            <person name="Juanchich A."/>
            <person name="Bernard M."/>
            <person name="Noel B."/>
            <person name="Bento P."/>
            <person name="Da Silva C."/>
            <person name="Labadie K."/>
            <person name="Alberti A."/>
            <person name="Aury J.M."/>
            <person name="Louis A."/>
            <person name="Dehais P."/>
            <person name="Bardou P."/>
            <person name="Montfort J."/>
            <person name="Klopp C."/>
            <person name="Cabau C."/>
            <person name="Gaspin C."/>
            <person name="Thorgaard G.H."/>
            <person name="Boussaha M."/>
            <person name="Quillet E."/>
            <person name="Guyomard R."/>
            <person name="Galiana D."/>
            <person name="Bobe J."/>
            <person name="Volff J.N."/>
            <person name="Genet C."/>
            <person name="Wincker P."/>
            <person name="Jaillon O."/>
            <person name="Roest Crollius H."/>
            <person name="Guiguen Y."/>
        </authorList>
    </citation>
    <scope>NUCLEOTIDE SEQUENCE [LARGE SCALE GENOMIC DNA]</scope>
</reference>
<organism evidence="8 9">
    <name type="scientific">Oncorhynchus mykiss</name>
    <name type="common">Rainbow trout</name>
    <name type="synonym">Salmo gairdneri</name>
    <dbReference type="NCBI Taxonomy" id="8022"/>
    <lineage>
        <taxon>Eukaryota</taxon>
        <taxon>Metazoa</taxon>
        <taxon>Chordata</taxon>
        <taxon>Craniata</taxon>
        <taxon>Vertebrata</taxon>
        <taxon>Euteleostomi</taxon>
        <taxon>Actinopterygii</taxon>
        <taxon>Neopterygii</taxon>
        <taxon>Teleostei</taxon>
        <taxon>Protacanthopterygii</taxon>
        <taxon>Salmoniformes</taxon>
        <taxon>Salmonidae</taxon>
        <taxon>Salmoninae</taxon>
        <taxon>Oncorhynchus</taxon>
    </lineage>
</organism>
<dbReference type="STRING" id="8022.A0A060YYR8"/>
<proteinExistence type="inferred from homology"/>
<comment type="subcellular location">
    <subcellularLocation>
        <location evidence="1">Cell membrane</location>
        <topology evidence="1">Lipid-anchor</topology>
    </subcellularLocation>
</comment>
<dbReference type="PANTHER" id="PTHR17601:SF3">
    <property type="entry name" value="RAFTLIN"/>
    <property type="match status" value="1"/>
</dbReference>
<evidence type="ECO:0000256" key="7">
    <source>
        <dbReference type="ARBA" id="ARBA00023288"/>
    </source>
</evidence>
<evidence type="ECO:0000256" key="2">
    <source>
        <dbReference type="ARBA" id="ARBA00006390"/>
    </source>
</evidence>
<dbReference type="AlphaFoldDB" id="A0A060YYR8"/>
<evidence type="ECO:0000256" key="6">
    <source>
        <dbReference type="ARBA" id="ARBA00023139"/>
    </source>
</evidence>
<evidence type="ECO:0000313" key="9">
    <source>
        <dbReference type="Proteomes" id="UP000193380"/>
    </source>
</evidence>
<reference evidence="8" key="2">
    <citation type="submission" date="2014-03" db="EMBL/GenBank/DDBJ databases">
        <authorList>
            <person name="Genoscope - CEA"/>
        </authorList>
    </citation>
    <scope>NUCLEOTIDE SEQUENCE</scope>
</reference>
<dbReference type="PANTHER" id="PTHR17601">
    <property type="entry name" value="RAFTLIN-RELATED"/>
    <property type="match status" value="1"/>
</dbReference>
<accession>A0A060YYR8</accession>
<dbReference type="InterPro" id="IPR028169">
    <property type="entry name" value="Raftlin"/>
</dbReference>